<sequence length="188" mass="20873">MADRDRKLTHEDRIVWETVARTVRRLSGQAHPVVVENDTMDGLMSPAADAAAPADVKRPVADPAHPPRTVKPQPRLHPIERPVQKKLARGRLAIDGKIDLHGLNQSEAHNLLFDFLMRAHQRGSRHVLVVTGKGSSMGSEGVLKRAVPQWLVKPEFRFLVSGHEPAARGHGGDGAMYIRLRRQRDDPA</sequence>
<dbReference type="SUPFAM" id="SSF160443">
    <property type="entry name" value="SMR domain-like"/>
    <property type="match status" value="1"/>
</dbReference>
<feature type="domain" description="Smr" evidence="2">
    <location>
        <begin position="98"/>
        <end position="181"/>
    </location>
</feature>
<organism evidence="3 4">
    <name type="scientific">Hoeflea marina</name>
    <dbReference type="NCBI Taxonomy" id="274592"/>
    <lineage>
        <taxon>Bacteria</taxon>
        <taxon>Pseudomonadati</taxon>
        <taxon>Pseudomonadota</taxon>
        <taxon>Alphaproteobacteria</taxon>
        <taxon>Hyphomicrobiales</taxon>
        <taxon>Rhizobiaceae</taxon>
        <taxon>Hoeflea</taxon>
    </lineage>
</organism>
<dbReference type="Proteomes" id="UP000246352">
    <property type="component" value="Unassembled WGS sequence"/>
</dbReference>
<dbReference type="Gene3D" id="3.30.1370.110">
    <property type="match status" value="1"/>
</dbReference>
<keyword evidence="3" id="KW-0540">Nuclease</keyword>
<proteinExistence type="predicted"/>
<dbReference type="RefSeq" id="WP_110032746.1">
    <property type="nucleotide sequence ID" value="NZ_QGTR01000003.1"/>
</dbReference>
<keyword evidence="4" id="KW-1185">Reference proteome</keyword>
<reference evidence="3 4" key="1">
    <citation type="submission" date="2018-05" db="EMBL/GenBank/DDBJ databases">
        <title>Genomic Encyclopedia of Type Strains, Phase IV (KMG-IV): sequencing the most valuable type-strain genomes for metagenomic binning, comparative biology and taxonomic classification.</title>
        <authorList>
            <person name="Goeker M."/>
        </authorList>
    </citation>
    <scope>NUCLEOTIDE SEQUENCE [LARGE SCALE GENOMIC DNA]</scope>
    <source>
        <strain evidence="3 4">DSM 16791</strain>
    </source>
</reference>
<dbReference type="AlphaFoldDB" id="A0A317PKI1"/>
<dbReference type="PROSITE" id="PS50828">
    <property type="entry name" value="SMR"/>
    <property type="match status" value="1"/>
</dbReference>
<feature type="region of interest" description="Disordered" evidence="1">
    <location>
        <begin position="48"/>
        <end position="75"/>
    </location>
</feature>
<protein>
    <submittedName>
        <fullName evidence="3">DNA-nicking Smr family endonuclease</fullName>
    </submittedName>
</protein>
<evidence type="ECO:0000256" key="1">
    <source>
        <dbReference type="SAM" id="MobiDB-lite"/>
    </source>
</evidence>
<evidence type="ECO:0000259" key="2">
    <source>
        <dbReference type="PROSITE" id="PS50828"/>
    </source>
</evidence>
<keyword evidence="3" id="KW-0255">Endonuclease</keyword>
<dbReference type="InterPro" id="IPR002625">
    <property type="entry name" value="Smr_dom"/>
</dbReference>
<comment type="caution">
    <text evidence="3">The sequence shown here is derived from an EMBL/GenBank/DDBJ whole genome shotgun (WGS) entry which is preliminary data.</text>
</comment>
<accession>A0A317PKI1</accession>
<keyword evidence="3" id="KW-0378">Hydrolase</keyword>
<dbReference type="EMBL" id="QGTR01000003">
    <property type="protein sequence ID" value="PWW00540.1"/>
    <property type="molecule type" value="Genomic_DNA"/>
</dbReference>
<dbReference type="PANTHER" id="PTHR35562:SF2">
    <property type="entry name" value="DNA ENDONUCLEASE SMRA-RELATED"/>
    <property type="match status" value="1"/>
</dbReference>
<name>A0A317PKI1_9HYPH</name>
<evidence type="ECO:0000313" key="4">
    <source>
        <dbReference type="Proteomes" id="UP000246352"/>
    </source>
</evidence>
<dbReference type="PANTHER" id="PTHR35562">
    <property type="entry name" value="DNA ENDONUCLEASE SMRA-RELATED"/>
    <property type="match status" value="1"/>
</dbReference>
<dbReference type="GO" id="GO:0004519">
    <property type="term" value="F:endonuclease activity"/>
    <property type="evidence" value="ECO:0007669"/>
    <property type="project" value="UniProtKB-KW"/>
</dbReference>
<dbReference type="OrthoDB" id="7165597at2"/>
<dbReference type="SMART" id="SM00463">
    <property type="entry name" value="SMR"/>
    <property type="match status" value="1"/>
</dbReference>
<dbReference type="Pfam" id="PF01713">
    <property type="entry name" value="Smr"/>
    <property type="match status" value="1"/>
</dbReference>
<gene>
    <name evidence="3" type="ORF">DFR52_103747</name>
</gene>
<evidence type="ECO:0000313" key="3">
    <source>
        <dbReference type="EMBL" id="PWW00540.1"/>
    </source>
</evidence>
<dbReference type="InterPro" id="IPR036063">
    <property type="entry name" value="Smr_dom_sf"/>
</dbReference>